<gene>
    <name evidence="4" type="ORF">AFERRI_20772</name>
    <name evidence="3" type="ORF">AFERRI_420141</name>
</gene>
<dbReference type="PANTHER" id="PTHR33490:SF1">
    <property type="entry name" value="SLL1233 PROTEIN"/>
    <property type="match status" value="1"/>
</dbReference>
<reference evidence="3" key="1">
    <citation type="submission" date="2014-03" db="EMBL/GenBank/DDBJ databases">
        <authorList>
            <person name="Genoscope - CEA"/>
        </authorList>
    </citation>
    <scope>NUCLEOTIDE SEQUENCE [LARGE SCALE GENOMIC DNA]</scope>
    <source>
        <strain evidence="3">CF27</strain>
    </source>
</reference>
<dbReference type="Gene3D" id="3.10.620.30">
    <property type="match status" value="1"/>
</dbReference>
<dbReference type="Proteomes" id="UP000193925">
    <property type="component" value="Chromosome AFERRI"/>
</dbReference>
<dbReference type="RefSeq" id="WP_035193568.1">
    <property type="nucleotide sequence ID" value="NZ_CCCS020000037.1"/>
</dbReference>
<sequence length="1120" mass="126666">MGIHVVLRHQTRYDFDRLVQIHPHVLRLRPAPHCRTPILAYSLKVEPARHFLNWQQDPFGNYQGRLVFPERAKSLKVDVEVIADLTVIDPFDFFIEPAAEHWPFHYDPTLRKELAPYLEREEAGPLMQSFLLDITRRRQRTVDFLVAVNQQLQGHIGYTLRMEVGVQTPEETLQKASGSCRDTAWLLVQVLRHMGLAARFVSGYLVQLVADQAPLDGPAGPTSDFTDLHAWVEVYIPGAGWIGLDPTSGLFASEGHIPLACTPHYESAAPITGATDACAVEFHFTNSVTRLPETPRVTNPYTDTQWEQVMVLGNAIDIRLQTADMRLTMGGEPTFVATEGVDDPEWNQEALGTEKRKHAERLVRRLGQRFAPGALRHTGEGKWYPGEPLPRWALGLYWRKDGIPLWHEPRLLADPLHDYGWPADTVHNFACALTNHLQIDSNRLLPAYEDAWHILHQEGRTPVNIDLSTHRLDDPLERQALIGKLQAGLDHPVGWVLPLAWEWRQQRWYSAPWSFRGGRLVLLPGDSPLGMRLPLDSLPWVVEAHKKWQPESDPFAPMPPLPDIHGEIAARNSHVPEAPPSPTADRQLWEEIPHTAVTLEIRKGCLYCFFPPLQVMEHYLYLLSAIEHSASELNMPVVIEGYAPPNDPRVEKLLVTPDPGVIEVNIHPSTHWPEMVAKTTAIYEDAHACRLTAEKFMLDGRHTGTGGGNHMTLGGATPGDSPFLRRPDLLQSLITYWQHHPALSYFFSGMFVGPTSQSPRVDEARHEALYELEIAFAQVPPGTVPQPWLVDRLFRNLLVDITGNTHRAEICIDKLYAPTGAAGRQGLVELRAFEMPPHARMSLVQQLLVRSLLLRFWEAPYRHELVRWGTTLHDRFMLPHYVWEDLRDVCVDLQEHGIPFDLEWLTPFSEFRFPQHGHVRVGEIDIELRAAIEPWHVLGEEVTGTGMARYVDSSVERLQVRVTGMTPGRHVIACNGRRVPLRATRAHDEHIAGVRYRAWQPPSALHPTIPVHTPLTFDLIDTWNGRSIGGCTYHVMHPGGRNSEAFPVNAWEAEARRQSRFTTTGHSQGPRPDAVLQGPSEGFFVPTGSGEHRWLPSYADDQPDYPHTLDLRLARPAAPT</sequence>
<feature type="domain" description="Transglutaminase-like" evidence="2">
    <location>
        <begin position="172"/>
        <end position="248"/>
    </location>
</feature>
<keyword evidence="5" id="KW-1185">Reference proteome</keyword>
<dbReference type="SMART" id="SM00460">
    <property type="entry name" value="TGc"/>
    <property type="match status" value="1"/>
</dbReference>
<dbReference type="InterPro" id="IPR018667">
    <property type="entry name" value="DUF2126"/>
</dbReference>
<dbReference type="InterPro" id="IPR038765">
    <property type="entry name" value="Papain-like_cys_pep_sf"/>
</dbReference>
<dbReference type="EMBL" id="LT841305">
    <property type="protein sequence ID" value="SMH65983.1"/>
    <property type="molecule type" value="Genomic_DNA"/>
</dbReference>
<protein>
    <submittedName>
        <fullName evidence="3">Putative Cysteine proteinase</fullName>
    </submittedName>
</protein>
<dbReference type="SUPFAM" id="SSF54001">
    <property type="entry name" value="Cysteine proteinases"/>
    <property type="match status" value="1"/>
</dbReference>
<evidence type="ECO:0000313" key="5">
    <source>
        <dbReference type="Proteomes" id="UP000193925"/>
    </source>
</evidence>
<dbReference type="InterPro" id="IPR002931">
    <property type="entry name" value="Transglutaminase-like"/>
</dbReference>
<accession>A0A060UVP1</accession>
<proteinExistence type="predicted"/>
<evidence type="ECO:0000256" key="1">
    <source>
        <dbReference type="SAM" id="MobiDB-lite"/>
    </source>
</evidence>
<evidence type="ECO:0000259" key="2">
    <source>
        <dbReference type="SMART" id="SM00460"/>
    </source>
</evidence>
<dbReference type="InterPro" id="IPR013589">
    <property type="entry name" value="Bac_transglu_N"/>
</dbReference>
<dbReference type="PANTHER" id="PTHR33490">
    <property type="entry name" value="BLR5614 PROTEIN-RELATED"/>
    <property type="match status" value="1"/>
</dbReference>
<reference evidence="4 5" key="3">
    <citation type="submission" date="2017-03" db="EMBL/GenBank/DDBJ databases">
        <authorList>
            <person name="Regsiter A."/>
            <person name="William W."/>
        </authorList>
    </citation>
    <scope>NUCLEOTIDE SEQUENCE [LARGE SCALE GENOMIC DNA]</scope>
    <source>
        <strain evidence="4">PRJEB5721</strain>
    </source>
</reference>
<dbReference type="Pfam" id="PF08379">
    <property type="entry name" value="Bact_transglu_N"/>
    <property type="match status" value="1"/>
</dbReference>
<reference evidence="3" key="2">
    <citation type="submission" date="2014-07" db="EMBL/GenBank/DDBJ databases">
        <title>Initial genome analysis of the psychrotolerant acidophile Acidithiobacillus ferrivorans CF27: insights into iron and sulfur oxidation pathways and into biofilm formation.</title>
        <authorList>
            <person name="Talla E."/>
            <person name="Hedrich S."/>
            <person name="Mangenot S."/>
            <person name="Ji B."/>
            <person name="Johnson D.B."/>
            <person name="Barbe V."/>
            <person name="Bonnefoy V."/>
        </authorList>
    </citation>
    <scope>NUCLEOTIDE SEQUENCE [LARGE SCALE GENOMIC DNA]</scope>
    <source>
        <strain evidence="3">CF27</strain>
    </source>
</reference>
<evidence type="ECO:0000313" key="3">
    <source>
        <dbReference type="EMBL" id="CDQ10843.1"/>
    </source>
</evidence>
<dbReference type="EMBL" id="CCCS020000037">
    <property type="protein sequence ID" value="CDQ10843.1"/>
    <property type="molecule type" value="Genomic_DNA"/>
</dbReference>
<name>A0A060UVP1_9PROT</name>
<dbReference type="Pfam" id="PF09899">
    <property type="entry name" value="DUF2126"/>
    <property type="match status" value="1"/>
</dbReference>
<organism evidence="3">
    <name type="scientific">Acidithiobacillus ferrivorans</name>
    <dbReference type="NCBI Taxonomy" id="160808"/>
    <lineage>
        <taxon>Bacteria</taxon>
        <taxon>Pseudomonadati</taxon>
        <taxon>Pseudomonadota</taxon>
        <taxon>Acidithiobacillia</taxon>
        <taxon>Acidithiobacillales</taxon>
        <taxon>Acidithiobacillaceae</taxon>
        <taxon>Acidithiobacillus</taxon>
    </lineage>
</organism>
<feature type="region of interest" description="Disordered" evidence="1">
    <location>
        <begin position="1058"/>
        <end position="1078"/>
    </location>
</feature>
<evidence type="ECO:0000313" key="4">
    <source>
        <dbReference type="EMBL" id="SMH65983.1"/>
    </source>
</evidence>
<dbReference type="AlphaFoldDB" id="A0A060UVP1"/>
<dbReference type="Pfam" id="PF01841">
    <property type="entry name" value="Transglut_core"/>
    <property type="match status" value="1"/>
</dbReference>